<evidence type="ECO:0000256" key="4">
    <source>
        <dbReference type="ARBA" id="ARBA00022806"/>
    </source>
</evidence>
<dbReference type="Pfam" id="PF00176">
    <property type="entry name" value="SNF2-rel_dom"/>
    <property type="match status" value="1"/>
</dbReference>
<keyword evidence="6" id="KW-0238">DNA-binding</keyword>
<evidence type="ECO:0000256" key="3">
    <source>
        <dbReference type="ARBA" id="ARBA00022741"/>
    </source>
</evidence>
<dbReference type="PANTHER" id="PTHR45797">
    <property type="entry name" value="RAD54-LIKE"/>
    <property type="match status" value="1"/>
</dbReference>
<evidence type="ECO:0000256" key="2">
    <source>
        <dbReference type="ARBA" id="ARBA00007025"/>
    </source>
</evidence>
<dbReference type="InterPro" id="IPR014001">
    <property type="entry name" value="Helicase_ATP-bd"/>
</dbReference>
<feature type="domain" description="Helicase ATP-binding" evidence="9">
    <location>
        <begin position="1"/>
        <end position="118"/>
    </location>
</feature>
<dbReference type="InterPro" id="IPR038718">
    <property type="entry name" value="SNF2-like_sf"/>
</dbReference>
<dbReference type="InterPro" id="IPR044574">
    <property type="entry name" value="ARIP4-like"/>
</dbReference>
<evidence type="ECO:0000256" key="1">
    <source>
        <dbReference type="ARBA" id="ARBA00004123"/>
    </source>
</evidence>
<dbReference type="InterPro" id="IPR000330">
    <property type="entry name" value="SNF2_N"/>
</dbReference>
<keyword evidence="7" id="KW-0539">Nucleus</keyword>
<dbReference type="Proteomes" id="UP000694941">
    <property type="component" value="Unplaced"/>
</dbReference>
<keyword evidence="3" id="KW-0547">Nucleotide-binding</keyword>
<evidence type="ECO:0000256" key="8">
    <source>
        <dbReference type="SAM" id="MobiDB-lite"/>
    </source>
</evidence>
<dbReference type="InterPro" id="IPR027417">
    <property type="entry name" value="P-loop_NTPase"/>
</dbReference>
<keyword evidence="5" id="KW-0067">ATP-binding</keyword>
<reference evidence="11" key="1">
    <citation type="submission" date="2025-08" db="UniProtKB">
        <authorList>
            <consortium name="RefSeq"/>
        </authorList>
    </citation>
    <scope>IDENTIFICATION</scope>
    <source>
        <tissue evidence="11">Muscle</tissue>
    </source>
</reference>
<feature type="region of interest" description="Disordered" evidence="8">
    <location>
        <begin position="274"/>
        <end position="294"/>
    </location>
</feature>
<evidence type="ECO:0000256" key="5">
    <source>
        <dbReference type="ARBA" id="ARBA00022840"/>
    </source>
</evidence>
<dbReference type="Gene3D" id="3.40.50.300">
    <property type="entry name" value="P-loop containing nucleotide triphosphate hydrolases"/>
    <property type="match status" value="1"/>
</dbReference>
<keyword evidence="4" id="KW-0378">Hydrolase</keyword>
<proteinExistence type="inferred from homology"/>
<gene>
    <name evidence="11" type="primary">LOC106473114</name>
</gene>
<evidence type="ECO:0000256" key="6">
    <source>
        <dbReference type="ARBA" id="ARBA00023125"/>
    </source>
</evidence>
<evidence type="ECO:0000256" key="7">
    <source>
        <dbReference type="ARBA" id="ARBA00023242"/>
    </source>
</evidence>
<name>A0ABM1BV41_LIMPO</name>
<dbReference type="GeneID" id="106473114"/>
<evidence type="ECO:0000313" key="11">
    <source>
        <dbReference type="RefSeq" id="XP_013789249.1"/>
    </source>
</evidence>
<dbReference type="SUPFAM" id="SSF52540">
    <property type="entry name" value="P-loop containing nucleoside triphosphate hydrolases"/>
    <property type="match status" value="1"/>
</dbReference>
<evidence type="ECO:0000313" key="10">
    <source>
        <dbReference type="Proteomes" id="UP000694941"/>
    </source>
</evidence>
<dbReference type="Gene3D" id="3.40.50.10810">
    <property type="entry name" value="Tandem AAA-ATPase domain"/>
    <property type="match status" value="1"/>
</dbReference>
<comment type="similarity">
    <text evidence="2">Belongs to the SNF2/RAD54 helicase family.</text>
</comment>
<dbReference type="PANTHER" id="PTHR45797:SF3">
    <property type="entry name" value="TRANSCRIPTIONAL REGULATOR ATRX HOMOLOG"/>
    <property type="match status" value="1"/>
</dbReference>
<protein>
    <submittedName>
        <fullName evidence="11">Transcriptional regulator ATRX-like</fullName>
    </submittedName>
</protein>
<comment type="subcellular location">
    <subcellularLocation>
        <location evidence="1">Nucleus</location>
    </subcellularLocation>
</comment>
<keyword evidence="10" id="KW-1185">Reference proteome</keyword>
<organism evidence="10 11">
    <name type="scientific">Limulus polyphemus</name>
    <name type="common">Atlantic horseshoe crab</name>
    <dbReference type="NCBI Taxonomy" id="6850"/>
    <lineage>
        <taxon>Eukaryota</taxon>
        <taxon>Metazoa</taxon>
        <taxon>Ecdysozoa</taxon>
        <taxon>Arthropoda</taxon>
        <taxon>Chelicerata</taxon>
        <taxon>Merostomata</taxon>
        <taxon>Xiphosura</taxon>
        <taxon>Limulidae</taxon>
        <taxon>Limulus</taxon>
    </lineage>
</organism>
<dbReference type="PROSITE" id="PS51192">
    <property type="entry name" value="HELICASE_ATP_BIND_1"/>
    <property type="match status" value="1"/>
</dbReference>
<accession>A0ABM1BV41</accession>
<evidence type="ECO:0000259" key="9">
    <source>
        <dbReference type="PROSITE" id="PS51192"/>
    </source>
</evidence>
<dbReference type="RefSeq" id="XP_013789249.1">
    <property type="nucleotide sequence ID" value="XM_013933795.1"/>
</dbReference>
<sequence>MEVGIKQDLKGEVLKEFEWEQHTVERQERGAVKKKERELRAADECECIRQYEAEERERARHRPDIVICDEGHILKNNTSAIFKAMNRIRTRRRIVLTGTPLQNNLSEYHSMVTFVKESLLGTKKEFLNRFVNPIINGQCADSTPSDVKLMKRRVHILHKLLEGCVQRCDYSVIRKHLQSKYEYVISVCLSDTQIKLYQYFLDNMAQGKQTGGNKAASAQLFSDYSALRHIWTHPYILYLNKIRQANKMLYDSDESFIDDASTHSESDENIICLENPEPGTSSKMNDDDSSEKEVIKKWETRRQGREEIQDEDEEKDWWSDILPLEENKKIELSGKLVLFLEVLNRSEEIGDKV</sequence>
<keyword evidence="4" id="KW-0347">Helicase</keyword>